<keyword evidence="4" id="KW-0503">Monooxygenase</keyword>
<dbReference type="InterPro" id="IPR019921">
    <property type="entry name" value="Lucif-like_OxRdtase_Rv2161c"/>
</dbReference>
<dbReference type="Gene3D" id="3.20.20.30">
    <property type="entry name" value="Luciferase-like domain"/>
    <property type="match status" value="1"/>
</dbReference>
<dbReference type="Proteomes" id="UP000254869">
    <property type="component" value="Unassembled WGS sequence"/>
</dbReference>
<comment type="caution">
    <text evidence="6">The sequence shown here is derived from an EMBL/GenBank/DDBJ whole genome shotgun (WGS) entry which is preliminary data.</text>
</comment>
<dbReference type="RefSeq" id="WP_068004783.1">
    <property type="nucleotide sequence ID" value="NZ_QQBC01000010.1"/>
</dbReference>
<dbReference type="PANTHER" id="PTHR42847">
    <property type="entry name" value="ALKANESULFONATE MONOOXYGENASE"/>
    <property type="match status" value="1"/>
</dbReference>
<evidence type="ECO:0000313" key="7">
    <source>
        <dbReference type="Proteomes" id="UP000254869"/>
    </source>
</evidence>
<evidence type="ECO:0000256" key="3">
    <source>
        <dbReference type="ARBA" id="ARBA00023002"/>
    </source>
</evidence>
<dbReference type="InterPro" id="IPR036661">
    <property type="entry name" value="Luciferase-like_sf"/>
</dbReference>
<evidence type="ECO:0000259" key="5">
    <source>
        <dbReference type="Pfam" id="PF00296"/>
    </source>
</evidence>
<dbReference type="GO" id="GO:0046306">
    <property type="term" value="P:alkanesulfonate catabolic process"/>
    <property type="evidence" value="ECO:0007669"/>
    <property type="project" value="TreeGrafter"/>
</dbReference>
<gene>
    <name evidence="6" type="ORF">DFR76_110190</name>
</gene>
<sequence length="294" mass="31158">MKIGFSLPQFGAQARAGAQVARFAREVEFAGADSLWVGDRWIAATRPTVGYAGLSTMPEEFGSVLDPFVVLTAAAVATERVRVGTNVLVAPLYSAVGLARSLTSIDVVSGGRLTVGLGIGWSPDEYAAAGVPFARRGARLDETLDALTAVWTTDPVSFGSVPEFRSVLKPVQRPHPPIHLAGFAPEAIRRVGRRADGWLPVVRVPGVDGQGARLRQARAEVDRAAREAGRDPGAIETVVRVNVARGVGAGEVSAAIEQIAAETGFEHYFVDLLYVVDSVDAAVETAVHVLDRLR</sequence>
<dbReference type="NCBIfam" id="TIGR03619">
    <property type="entry name" value="F420_Rv2161c"/>
    <property type="match status" value="1"/>
</dbReference>
<dbReference type="PANTHER" id="PTHR42847:SF4">
    <property type="entry name" value="ALKANESULFONATE MONOOXYGENASE-RELATED"/>
    <property type="match status" value="1"/>
</dbReference>
<organism evidence="6 7">
    <name type="scientific">Nocardia pseudobrasiliensis</name>
    <dbReference type="NCBI Taxonomy" id="45979"/>
    <lineage>
        <taxon>Bacteria</taxon>
        <taxon>Bacillati</taxon>
        <taxon>Actinomycetota</taxon>
        <taxon>Actinomycetes</taxon>
        <taxon>Mycobacteriales</taxon>
        <taxon>Nocardiaceae</taxon>
        <taxon>Nocardia</taxon>
    </lineage>
</organism>
<dbReference type="InterPro" id="IPR050172">
    <property type="entry name" value="SsuD_RutA_monooxygenase"/>
</dbReference>
<dbReference type="EMBL" id="QQBC01000010">
    <property type="protein sequence ID" value="RDI63493.1"/>
    <property type="molecule type" value="Genomic_DNA"/>
</dbReference>
<dbReference type="SUPFAM" id="SSF51679">
    <property type="entry name" value="Bacterial luciferase-like"/>
    <property type="match status" value="1"/>
</dbReference>
<keyword evidence="1" id="KW-0285">Flavoprotein</keyword>
<dbReference type="AlphaFoldDB" id="A0A370HYA5"/>
<feature type="domain" description="Luciferase-like" evidence="5">
    <location>
        <begin position="14"/>
        <end position="260"/>
    </location>
</feature>
<protein>
    <submittedName>
        <fullName evidence="6">Putative F420-dependent oxidoreductase</fullName>
    </submittedName>
</protein>
<keyword evidence="2" id="KW-0288">FMN</keyword>
<proteinExistence type="predicted"/>
<dbReference type="Pfam" id="PF00296">
    <property type="entry name" value="Bac_luciferase"/>
    <property type="match status" value="1"/>
</dbReference>
<reference evidence="6 7" key="1">
    <citation type="submission" date="2018-07" db="EMBL/GenBank/DDBJ databases">
        <title>Genomic Encyclopedia of Type Strains, Phase IV (KMG-IV): sequencing the most valuable type-strain genomes for metagenomic binning, comparative biology and taxonomic classification.</title>
        <authorList>
            <person name="Goeker M."/>
        </authorList>
    </citation>
    <scope>NUCLEOTIDE SEQUENCE [LARGE SCALE GENOMIC DNA]</scope>
    <source>
        <strain evidence="6 7">DSM 44290</strain>
    </source>
</reference>
<dbReference type="STRING" id="1210086.GCA_001613105_05946"/>
<keyword evidence="7" id="KW-1185">Reference proteome</keyword>
<dbReference type="InterPro" id="IPR011251">
    <property type="entry name" value="Luciferase-like_dom"/>
</dbReference>
<keyword evidence="3" id="KW-0560">Oxidoreductase</keyword>
<name>A0A370HYA5_9NOCA</name>
<dbReference type="GO" id="GO:0008726">
    <property type="term" value="F:alkanesulfonate monooxygenase activity"/>
    <property type="evidence" value="ECO:0007669"/>
    <property type="project" value="TreeGrafter"/>
</dbReference>
<accession>A0A370HYA5</accession>
<evidence type="ECO:0000256" key="1">
    <source>
        <dbReference type="ARBA" id="ARBA00022630"/>
    </source>
</evidence>
<evidence type="ECO:0000313" key="6">
    <source>
        <dbReference type="EMBL" id="RDI63493.1"/>
    </source>
</evidence>
<evidence type="ECO:0000256" key="2">
    <source>
        <dbReference type="ARBA" id="ARBA00022643"/>
    </source>
</evidence>
<evidence type="ECO:0000256" key="4">
    <source>
        <dbReference type="ARBA" id="ARBA00023033"/>
    </source>
</evidence>